<evidence type="ECO:0000256" key="1">
    <source>
        <dbReference type="SAM" id="MobiDB-lite"/>
    </source>
</evidence>
<comment type="caution">
    <text evidence="3">The sequence shown here is derived from an EMBL/GenBank/DDBJ whole genome shotgun (WGS) entry which is preliminary data.</text>
</comment>
<evidence type="ECO:0000259" key="2">
    <source>
        <dbReference type="Pfam" id="PF19493"/>
    </source>
</evidence>
<name>A0ABP9IKI4_9ACTN</name>
<evidence type="ECO:0000313" key="3">
    <source>
        <dbReference type="EMBL" id="GAA5000545.1"/>
    </source>
</evidence>
<dbReference type="InterPro" id="IPR045794">
    <property type="entry name" value="Trypco1"/>
</dbReference>
<evidence type="ECO:0000313" key="4">
    <source>
        <dbReference type="Proteomes" id="UP001500610"/>
    </source>
</evidence>
<feature type="domain" description="Trypsin-co-occurring" evidence="2">
    <location>
        <begin position="42"/>
        <end position="122"/>
    </location>
</feature>
<reference evidence="4" key="1">
    <citation type="journal article" date="2019" name="Int. J. Syst. Evol. Microbiol.">
        <title>The Global Catalogue of Microorganisms (GCM) 10K type strain sequencing project: providing services to taxonomists for standard genome sequencing and annotation.</title>
        <authorList>
            <consortium name="The Broad Institute Genomics Platform"/>
            <consortium name="The Broad Institute Genome Sequencing Center for Infectious Disease"/>
            <person name="Wu L."/>
            <person name="Ma J."/>
        </authorList>
    </citation>
    <scope>NUCLEOTIDE SEQUENCE [LARGE SCALE GENOMIC DNA]</scope>
    <source>
        <strain evidence="4">JCM 17657</strain>
    </source>
</reference>
<dbReference type="NCBIfam" id="NF041216">
    <property type="entry name" value="CU044_2847_fam"/>
    <property type="match status" value="1"/>
</dbReference>
<dbReference type="EMBL" id="BAABIV010000021">
    <property type="protein sequence ID" value="GAA5000545.1"/>
    <property type="molecule type" value="Genomic_DNA"/>
</dbReference>
<dbReference type="Proteomes" id="UP001500610">
    <property type="component" value="Unassembled WGS sequence"/>
</dbReference>
<organism evidence="3 4">
    <name type="scientific">Streptomyces hyderabadensis</name>
    <dbReference type="NCBI Taxonomy" id="598549"/>
    <lineage>
        <taxon>Bacteria</taxon>
        <taxon>Bacillati</taxon>
        <taxon>Actinomycetota</taxon>
        <taxon>Actinomycetes</taxon>
        <taxon>Kitasatosporales</taxon>
        <taxon>Streptomycetaceae</taxon>
        <taxon>Streptomyces</taxon>
    </lineage>
</organism>
<sequence>MGERVVILLGPVPAGADGPIPVEVDAQVDASAVDGLDLVFGGEVTRDGAGQRVVRVARDVYTDGLDLARRCAAQAVRRFGELQEGLRPDEIEMQLAIKIDAGVATLVKSGAEAQLQITLRWQTAPATAPATDPVPAPAPDDQGAGTADGAGS</sequence>
<keyword evidence="4" id="KW-1185">Reference proteome</keyword>
<protein>
    <submittedName>
        <fullName evidence="3">CU044_2847 family protein</fullName>
    </submittedName>
</protein>
<feature type="region of interest" description="Disordered" evidence="1">
    <location>
        <begin position="124"/>
        <end position="152"/>
    </location>
</feature>
<proteinExistence type="predicted"/>
<dbReference type="Pfam" id="PF19493">
    <property type="entry name" value="Trypco1"/>
    <property type="match status" value="1"/>
</dbReference>
<accession>A0ABP9IKI4</accession>
<gene>
    <name evidence="3" type="ORF">GCM10023257_50880</name>
</gene>